<protein>
    <submittedName>
        <fullName evidence="2">Carboxypeptidase-like regulatory domain-containing protein</fullName>
    </submittedName>
</protein>
<keyword evidence="2" id="KW-0121">Carboxypeptidase</keyword>
<dbReference type="SUPFAM" id="SSF49464">
    <property type="entry name" value="Carboxypeptidase regulatory domain-like"/>
    <property type="match status" value="1"/>
</dbReference>
<evidence type="ECO:0000256" key="1">
    <source>
        <dbReference type="SAM" id="MobiDB-lite"/>
    </source>
</evidence>
<evidence type="ECO:0000313" key="3">
    <source>
        <dbReference type="Proteomes" id="UP001241110"/>
    </source>
</evidence>
<keyword evidence="2" id="KW-0645">Protease</keyword>
<comment type="caution">
    <text evidence="2">The sequence shown here is derived from an EMBL/GenBank/DDBJ whole genome shotgun (WGS) entry which is preliminary data.</text>
</comment>
<name>A0AAE3QZJ8_9BACT</name>
<evidence type="ECO:0000313" key="2">
    <source>
        <dbReference type="EMBL" id="MDJ1485619.1"/>
    </source>
</evidence>
<dbReference type="GO" id="GO:0004180">
    <property type="term" value="F:carboxypeptidase activity"/>
    <property type="evidence" value="ECO:0007669"/>
    <property type="project" value="UniProtKB-KW"/>
</dbReference>
<organism evidence="2 3">
    <name type="scientific">Xanthocytophaga flava</name>
    <dbReference type="NCBI Taxonomy" id="3048013"/>
    <lineage>
        <taxon>Bacteria</taxon>
        <taxon>Pseudomonadati</taxon>
        <taxon>Bacteroidota</taxon>
        <taxon>Cytophagia</taxon>
        <taxon>Cytophagales</taxon>
        <taxon>Rhodocytophagaceae</taxon>
        <taxon>Xanthocytophaga</taxon>
    </lineage>
</organism>
<dbReference type="RefSeq" id="WP_313988408.1">
    <property type="nucleotide sequence ID" value="NZ_JASJOS010000021.1"/>
</dbReference>
<gene>
    <name evidence="2" type="ORF">QNI16_34330</name>
</gene>
<reference evidence="2" key="1">
    <citation type="submission" date="2023-05" db="EMBL/GenBank/DDBJ databases">
        <authorList>
            <person name="Zhang X."/>
        </authorList>
    </citation>
    <scope>NUCLEOTIDE SEQUENCE</scope>
    <source>
        <strain evidence="2">YF14B1</strain>
    </source>
</reference>
<feature type="region of interest" description="Disordered" evidence="1">
    <location>
        <begin position="1407"/>
        <end position="1439"/>
    </location>
</feature>
<accession>A0AAE3QZJ8</accession>
<dbReference type="InterPro" id="IPR008969">
    <property type="entry name" value="CarboxyPept-like_regulatory"/>
</dbReference>
<feature type="compositionally biased region" description="Polar residues" evidence="1">
    <location>
        <begin position="1421"/>
        <end position="1439"/>
    </location>
</feature>
<dbReference type="EMBL" id="JASJOS010000021">
    <property type="protein sequence ID" value="MDJ1485619.1"/>
    <property type="molecule type" value="Genomic_DNA"/>
</dbReference>
<feature type="compositionally biased region" description="Polar residues" evidence="1">
    <location>
        <begin position="1016"/>
        <end position="1028"/>
    </location>
</feature>
<proteinExistence type="predicted"/>
<sequence>MKTLSFLRTYLPGYLAFILLGWAGHATLAQTLPVKLVLTVTPPYPVSVSYYADHPQQVIVQMINLSRQQQSFRLVGSINGLDNNVKVVAKDRGASGVITLNPLESRPLTVAEIQDLFDSRKLAFTGINYRRTQIDDGLPEGLYTVCAYAVDAVRTNLQLSEETCSNSFPVTNLEPPILITPVADAELPALPVQNLLFTWTVPASAPPTTEYTLQLVEVVPGMNPNNALQAATVPVFFERTVQTNTLLYGPADPPMVAGRKYAYRVTAKDPMQKAVFRNGGRSEVHTFTYLSNVSQPMMSASRIRLISPSDSLWASGKIPVMEVNKQKPLGIFWFPDSEFVMVDSSQVYYETITYQENGLTKTSKIRRGSDMLMIKKDLRYTMEIADANTGNILLSQTGKNLFYYSATKPLSVLKNESFYTVRITGTDTVTNKKVAQSDKVKFLYKIIPDDISKWDVTLTMQLVYRYDSDTETYPYQGSATLRKFYAVVDTTAGKGSTGAKVIKGMIPVQQVNPAEYSSTLATANTDSDGKLTFTFNDVQQMPYMPLSGVNVKTTEKLVIRPQYVVEVNAPYFEVLKDTFLLAGDTLDAGTITLTPYSYQLTLKVEKGYKQVGSTPIGNGKFAAPVATGPVKVKEAIGGLEVILYRRSNNSQGLPAMEGQKGLKDNKLSAAQILLGQTQSQLHTELLPGSYTIGPDGKPIKTASTQEGFMGVAVASETTQIINNSQNIAEALVTFKRLLVSQQTPTDDYYIRVIDVMNQNEVMKDEKLPFDAVWFLTNGKTTGPDFVSTQVKPTYYQVRKTLTCEVTNPPTASLKGRLLYRYRDGVGASRPTHSVPVALQGSLVLHTTFGSIVFSPKDAGKSQFVGEIVKESGKVRTHTRYSFNLQNYPSIANSKVIQAAGKVVAKGTTDANGYFEVKNFAIWDSVKTFPITITATILHEYIGEEVATHGKSTGIKEKYIDPRVNPNPYESYLSGSPYVSMPGYDQQKGYQQVGTWANSKQVAIGQNAVTDLSSAPVQTTTNAPQNVQQKALKAKQTGKGGPADPENWESDPENWEGAWFDENDGSISGELAFTYRLVPQLPYYLTVENDININPLESKDIGTVTSVVNDFTASIKVVAQGDKTQTGISGAALRIKRRDESPYTEVYYPKGELEETLSLSPKAIPDPKDKNKLILREKTSGETTQLMHLLPAEYTIEAYFNDSLQNQLASYTTSSEVSLSEVLKNNGIITVQKKNPVIAGRIVNKYSTQGIAGIEVNLLSLGVNTLKPVKTDKDGYFVFSDLSTDVKEWLWYVDLSTYGYKLDWSKPQQDSLKASDKKAMIDYHYGILTIQYGQMGLGDKRFIPLQAVPNAVVKTIVVNEENQNIPALYTVASIGALKETRDLPNCFKPISGLANSNSNQKNFNLSLSPTESVLSGNKPGNKVSNKAYNKPKQSNGEAFNSSGQMNALGQMNVSKIDATHAKVAPSANLASQVMPAKNVYLIEEFEDELVAECPQVVEALVPSAGTDTLLVVANDLRYFPEKIVVSKLKKDTNSLPPIVLKKRLHRMRFIVTTGDQKNGVVPKGGLIQLLDQALPWNGSAVTHGFFNIAEDNFKVKYSPPQGSNVCVLDTIIVNAESKEWVDVVLKVKEGKKINGTIMLKNQPLANARVTFDDGSGKSVAYTFSDAQGKYVLRGIEPGLKSLKLIATPPADYPNVAGESVNVPASKSVVNFTLKSTPFNLARLVGYPIKVESYAEANGIYLISGILDMASLGGQFGSHLKALDETARVPFTNLSIRAGTKKDASGVPYAVPVPLSFKLGANPQFLLDGKYTLKVIGVMDVQAPVIGHKQGVDYAGYLSSRVQLVNNSFDLPESYFKFGNENANKDYTGKDNAGKDQFYIIQKPNANWQSNLLFMPTTEKMYDQNATADFSTEFNFGDQSGNPIRFKLLEFEGKSLPEDTRYQNQAIVLQKPTLTATNVATLDGKVLSFEIPAVTINEKGISEVKAQPGKPLIVNLEDWQLEIRDWIFSGEEGGFYSNKLTNNLLKTNFASLNFQTFRLRNDKSLATLFIDKVNFTHMKVAGAVELTLDPAKTETVFGIDSKTGADLKAHYVLKFVSKSAEPVASIKGDLLGFGKENLNFQAITLISSNQTNSLIELVPNTPKVLVDNILPFQPNGFMSSATDFTVTGTYQMGIPRLGDMEGAFRYSKSSGSKPARELQLDQEKLTFNLGKGNVVFKATGALELMPDSLRIHGTASEEKEGLILPVILRKNAQGIIEITQEKNIASAGNPDLEIRSGKASVVASDWDYLRFIGVGTQGKLQEIQNQPLPFTVYGDIKCEGGAVKLTSITTPLGNMNLVFDYTKPRMMGTLEVKNLKLGPAGFTGSAEMMLEKPGFYVMVNGDISLPIPILSPLKAGILIGVHGAVPANVVAKTEQFNYHKGGFCNPTTDLAGIYLCGRKDIIKPSQNGFALGPVAVRFGYQVGADASLLLNFTALNDQPQFQLMAGAFGKGFLEMSSITCTTLDFKGEVNLLAKIALINLDQGLGALNASVLSTINLEGKLVQKIPVPSLSEGISCEGSLFSFDKTVNVYAIMEIANGKPSVDFALEKKDATGNCELIQNKK</sequence>
<keyword evidence="2" id="KW-0378">Hydrolase</keyword>
<dbReference type="Proteomes" id="UP001241110">
    <property type="component" value="Unassembled WGS sequence"/>
</dbReference>
<feature type="region of interest" description="Disordered" evidence="1">
    <location>
        <begin position="1016"/>
        <end position="1050"/>
    </location>
</feature>